<evidence type="ECO:0000313" key="2">
    <source>
        <dbReference type="EMBL" id="MCS5712150.1"/>
    </source>
</evidence>
<dbReference type="STRING" id="295108.HT99x_00021"/>
<reference evidence="1" key="1">
    <citation type="submission" date="2015-09" db="EMBL/GenBank/DDBJ databases">
        <title>Draft Genome Sequences of Two Novel Amoeba-resistant Intranuclear Bacteria, Candidatus Berkiella cookevillensis and Candidatus Berkiella aquae.</title>
        <authorList>
            <person name="Mehari Y.T."/>
            <person name="Arivett B.A."/>
            <person name="Farone A.L."/>
            <person name="Gunderson J.H."/>
            <person name="Farone M.B."/>
        </authorList>
    </citation>
    <scope>NUCLEOTIDE SEQUENCE [LARGE SCALE GENOMIC DNA]</scope>
    <source>
        <strain evidence="1">HT99</strain>
    </source>
</reference>
<comment type="caution">
    <text evidence="1">The sequence shown here is derived from an EMBL/GenBank/DDBJ whole genome shotgun (WGS) entry which is preliminary data.</text>
</comment>
<dbReference type="Proteomes" id="UP000051497">
    <property type="component" value="Unassembled WGS sequence"/>
</dbReference>
<dbReference type="AlphaFoldDB" id="A0A0Q9YNV2"/>
<dbReference type="EMBL" id="LKAJ01000001">
    <property type="protein sequence ID" value="KRG22485.1"/>
    <property type="molecule type" value="Genomic_DNA"/>
</dbReference>
<evidence type="ECO:0000313" key="3">
    <source>
        <dbReference type="Proteomes" id="UP000051497"/>
    </source>
</evidence>
<proteinExistence type="predicted"/>
<evidence type="ECO:0000313" key="1">
    <source>
        <dbReference type="EMBL" id="KRG22485.1"/>
    </source>
</evidence>
<name>A0A0Q9YNV2_9GAMM</name>
<accession>A0A0Q9YNV2</accession>
<dbReference type="RefSeq" id="WP_075064691.1">
    <property type="nucleotide sequence ID" value="NZ_LKAJ02000001.1"/>
</dbReference>
<dbReference type="EMBL" id="LKAJ02000001">
    <property type="protein sequence ID" value="MCS5712150.1"/>
    <property type="molecule type" value="Genomic_DNA"/>
</dbReference>
<keyword evidence="3" id="KW-1185">Reference proteome</keyword>
<organism evidence="1">
    <name type="scientific">Candidatus Berkiella aquae</name>
    <dbReference type="NCBI Taxonomy" id="295108"/>
    <lineage>
        <taxon>Bacteria</taxon>
        <taxon>Pseudomonadati</taxon>
        <taxon>Pseudomonadota</taxon>
        <taxon>Gammaproteobacteria</taxon>
        <taxon>Candidatus Berkiellales</taxon>
        <taxon>Candidatus Berkiellaceae</taxon>
        <taxon>Candidatus Berkiella</taxon>
    </lineage>
</organism>
<reference evidence="2" key="2">
    <citation type="journal article" date="2016" name="Genome Announc.">
        <title>Draft Genome Sequences of Two Novel Amoeba-Resistant Intranuclear Bacteria, 'Candidatus Berkiella cookevillensis' and 'Candidatus Berkiella aquae'.</title>
        <authorList>
            <person name="Mehari Y.T."/>
            <person name="Arivett B.A."/>
            <person name="Farone A.L."/>
            <person name="Gunderson J.H."/>
            <person name="Farone M.B."/>
        </authorList>
    </citation>
    <scope>NUCLEOTIDE SEQUENCE</scope>
    <source>
        <strain evidence="2">HT99</strain>
    </source>
</reference>
<protein>
    <submittedName>
        <fullName evidence="1">Uncharacterized protein</fullName>
    </submittedName>
</protein>
<reference evidence="2" key="3">
    <citation type="submission" date="2021-06" db="EMBL/GenBank/DDBJ databases">
        <title>Genomic Description and Analysis of Intracellular Bacteria, Candidatus Berkiella cookevillensis and Candidatus Berkiella aquae.</title>
        <authorList>
            <person name="Kidane D.T."/>
            <person name="Mehari Y.T."/>
            <person name="Rice F.C."/>
            <person name="Arivett B.A."/>
            <person name="Farone A.L."/>
            <person name="Berk S.G."/>
            <person name="Farone M.B."/>
        </authorList>
    </citation>
    <scope>NUCLEOTIDE SEQUENCE</scope>
    <source>
        <strain evidence="2">HT99</strain>
    </source>
</reference>
<sequence>MKFLLNTTPWENSCGLAALSHVLTQNILAPMKRNPLNQQALNLMLSAFSTIYQVTELNWLQLRNLLQLYQHPEDQQKLWIGPLRLILSERLLSQDEYRNTLFHTFVAGLRHYVLEEQPNLTDEYANIYQTNKAFFEFARASYWRVRAVRRIDKERDIFQENALQAYWQQIGYIQYCHQHKQVIHHALMLTAEEMSHLCDALEIEFNIYESAADNSLSFNPINHTCKGFEGEASLDILDVICSNHHWQPLTDSMSEAFRQQLLWKNGYRQLGHHSYEALRQAGRAGLLCDTKQFTAPLLHKALQLRVYNQVAKICQSQADKRDPDNGFYNCIDEVISQKDLSMLLTIYYFKPNTRNYILDKSLRMYGTAFVADFLKYYQRLPKEMTDTRNWDGEIEKLLPCIDKIDQDSDLHIVIRKGETVKAKKLITEEEDIYLENQYQVSPLHLVCEKENLELYLRLLLAMTKKFRGDISVGYRNPFFQVKLLRIQKKIEALKNIYERF</sequence>
<gene>
    <name evidence="1" type="ORF">HT99x_00021</name>
    <name evidence="2" type="ORF">HT99x_011965</name>
</gene>